<proteinExistence type="predicted"/>
<name>A0A495MJT8_9FLAO</name>
<gene>
    <name evidence="1" type="ORF">CLV94_0663</name>
</gene>
<dbReference type="AlphaFoldDB" id="A0A495MJT8"/>
<protein>
    <submittedName>
        <fullName evidence="1">Uncharacterized protein</fullName>
    </submittedName>
</protein>
<evidence type="ECO:0000313" key="2">
    <source>
        <dbReference type="Proteomes" id="UP000277579"/>
    </source>
</evidence>
<dbReference type="EMBL" id="RBLC01000001">
    <property type="protein sequence ID" value="RKS25625.1"/>
    <property type="molecule type" value="Genomic_DNA"/>
</dbReference>
<accession>A0A495MJT8</accession>
<organism evidence="1 2">
    <name type="scientific">Flavobacterium endophyticum</name>
    <dbReference type="NCBI Taxonomy" id="1540163"/>
    <lineage>
        <taxon>Bacteria</taxon>
        <taxon>Pseudomonadati</taxon>
        <taxon>Bacteroidota</taxon>
        <taxon>Flavobacteriia</taxon>
        <taxon>Flavobacteriales</taxon>
        <taxon>Flavobacteriaceae</taxon>
        <taxon>Flavobacterium</taxon>
    </lineage>
</organism>
<dbReference type="RefSeq" id="WP_121375010.1">
    <property type="nucleotide sequence ID" value="NZ_RBLC01000001.1"/>
</dbReference>
<evidence type="ECO:0000313" key="1">
    <source>
        <dbReference type="EMBL" id="RKS25625.1"/>
    </source>
</evidence>
<keyword evidence="2" id="KW-1185">Reference proteome</keyword>
<sequence length="71" mass="8288">MFAEDILALDFDNSSVRKKLEVYNYGLNTARKGEVINFNQLKKVLDKIAHDKEENDDLQVEFIRGFSDSYE</sequence>
<reference evidence="1 2" key="1">
    <citation type="submission" date="2018-10" db="EMBL/GenBank/DDBJ databases">
        <title>Genomic Encyclopedia of Archaeal and Bacterial Type Strains, Phase II (KMG-II): from individual species to whole genera.</title>
        <authorList>
            <person name="Goeker M."/>
        </authorList>
    </citation>
    <scope>NUCLEOTIDE SEQUENCE [LARGE SCALE GENOMIC DNA]</scope>
    <source>
        <strain evidence="1 2">DSM 29537</strain>
    </source>
</reference>
<dbReference type="Proteomes" id="UP000277579">
    <property type="component" value="Unassembled WGS sequence"/>
</dbReference>
<comment type="caution">
    <text evidence="1">The sequence shown here is derived from an EMBL/GenBank/DDBJ whole genome shotgun (WGS) entry which is preliminary data.</text>
</comment>